<protein>
    <submittedName>
        <fullName evidence="2">Uncharacterized protein</fullName>
    </submittedName>
</protein>
<evidence type="ECO:0000313" key="3">
    <source>
        <dbReference type="Proteomes" id="UP000732380"/>
    </source>
</evidence>
<evidence type="ECO:0000256" key="1">
    <source>
        <dbReference type="SAM" id="SignalP"/>
    </source>
</evidence>
<dbReference type="Proteomes" id="UP000732380">
    <property type="component" value="Unassembled WGS sequence"/>
</dbReference>
<feature type="signal peptide" evidence="1">
    <location>
        <begin position="1"/>
        <end position="19"/>
    </location>
</feature>
<dbReference type="AlphaFoldDB" id="A0A9P7Q3J9"/>
<organism evidence="2 3">
    <name type="scientific">Claviceps humidiphila</name>
    <dbReference type="NCBI Taxonomy" id="1294629"/>
    <lineage>
        <taxon>Eukaryota</taxon>
        <taxon>Fungi</taxon>
        <taxon>Dikarya</taxon>
        <taxon>Ascomycota</taxon>
        <taxon>Pezizomycotina</taxon>
        <taxon>Sordariomycetes</taxon>
        <taxon>Hypocreomycetidae</taxon>
        <taxon>Hypocreales</taxon>
        <taxon>Clavicipitaceae</taxon>
        <taxon>Claviceps</taxon>
    </lineage>
</organism>
<proteinExistence type="predicted"/>
<feature type="chain" id="PRO_5040212460" evidence="1">
    <location>
        <begin position="20"/>
        <end position="276"/>
    </location>
</feature>
<sequence length="276" mass="29577">MKFSSLINMALAASHAAFAAVSSSWRFTGNPKGGLRDITFPFKMEGASHKTGYFFAQQFNFQGGNSIALCGVRTQPNGPGGRSVVRADFSTYQAGSTTEDSNCRGDVDGGPGVSCSVAFYSDYAAIFNILIENVSGTTWKATVINTSTGRDIRIGTWTLPSSTGGINSNDAANLGLVQYSPWNTGRHYCGKGTLPRTTVIMYNPFSRTSGAGNGILNQPYEIFDCVTAQGFSTQKVPNGWHIQCGYYSAPSRRSEALMLPDAAETAEEESRDSVRS</sequence>
<keyword evidence="3" id="KW-1185">Reference proteome</keyword>
<reference evidence="2 3" key="1">
    <citation type="journal article" date="2020" name="bioRxiv">
        <title>Whole genome comparisons of ergot fungi reveals the divergence and evolution of species within the genus Claviceps are the result of varying mechanisms driving genome evolution and host range expansion.</title>
        <authorList>
            <person name="Wyka S.A."/>
            <person name="Mondo S.J."/>
            <person name="Liu M."/>
            <person name="Dettman J."/>
            <person name="Nalam V."/>
            <person name="Broders K.D."/>
        </authorList>
    </citation>
    <scope>NUCLEOTIDE SEQUENCE [LARGE SCALE GENOMIC DNA]</scope>
    <source>
        <strain evidence="2 3">LM576</strain>
    </source>
</reference>
<evidence type="ECO:0000313" key="2">
    <source>
        <dbReference type="EMBL" id="KAG6115212.1"/>
    </source>
</evidence>
<gene>
    <name evidence="2" type="ORF">E4U13_002937</name>
</gene>
<dbReference type="EMBL" id="SRQM01000235">
    <property type="protein sequence ID" value="KAG6115212.1"/>
    <property type="molecule type" value="Genomic_DNA"/>
</dbReference>
<comment type="caution">
    <text evidence="2">The sequence shown here is derived from an EMBL/GenBank/DDBJ whole genome shotgun (WGS) entry which is preliminary data.</text>
</comment>
<name>A0A9P7Q3J9_9HYPO</name>
<keyword evidence="1" id="KW-0732">Signal</keyword>
<accession>A0A9P7Q3J9</accession>